<dbReference type="InterPro" id="IPR026444">
    <property type="entry name" value="Secre_tail"/>
</dbReference>
<protein>
    <recommendedName>
        <fullName evidence="1">Secretion system C-terminal sorting domain-containing protein</fullName>
    </recommendedName>
</protein>
<sequence length="829" mass="90873">MKKNLLFAFILSVVSVSVYSQVQSTTFGGLWHDPNTWIGLTVPGENDDVIINGPVVQAYTSGYAILPVHCNNLTITSSGSLRNGGYGGGNGIFPVYVHGSAVNNGIVENGGEDALKMFVYGDLTNNNIWMPVETELTNSGNHNLSLLEGMTFGSKIIVNSSTGITALTDLVFTCDWYSDGYYNRSHLMLNGHIFSVGNHSLEMRHCLVNSGTLTGDFEILGTFKVGYDVSDTLKFNGNITVTDTLMANVYGGGYGIYKLRINGNLLNNGVIMDNMDTKAPLNDDDLEILITGDIINNRHWSCKYVKLAGDETQHITQGTDRFFDSYFSDLNPESDIVAQSNITIMNDLNLNGAHLNMAGDTLTIYGWLYGGAIENTNLNNGFLNNIISMGGLSVNGVVTIENNNIFHDYVIVNDTLQSIEYGGGSITYTLQVRGDITNYGLIRNINDGDLLSLEITGGIDNHGLWENAYTKFSGSQQQQIHQLPGKVFQTNFTDVDSVSMVVATSDLKIAGNYNLLRSTLEMNHYEIDISGHLYNGRVNSAIIKNATLSNITASGNTEIRGIVVIDDGNRFYGNLLVTDTLQSQVYGGGSYTYSLYNFGNIENNGLIRNEPTQNESFALYVQGDIINRGTFTNYANYQLFYLNDDVHQVSCMNNGTTNWQFEGADITGAGAESFSMISGGGIQTVPPGESWEVSVQFVPAGSVFTAQLNIHCTETGSLGTIYLIGYNENSTVGVKDPGVLNEQGNSLMLRNYPNPFTQGTTISWHQPEKAHVVLKLYDFTGKEMCTLMDCDRSSGEHRFNYDASKLPSGIYFLKGWFDDCTSAWKMLKM</sequence>
<feature type="domain" description="Secretion system C-terminal sorting" evidence="1">
    <location>
        <begin position="752"/>
        <end position="814"/>
    </location>
</feature>
<accession>A0A644UHW9</accession>
<dbReference type="InterPro" id="IPR013783">
    <property type="entry name" value="Ig-like_fold"/>
</dbReference>
<name>A0A644UHW9_9ZZZZ</name>
<evidence type="ECO:0000313" key="2">
    <source>
        <dbReference type="EMBL" id="MPL78534.1"/>
    </source>
</evidence>
<gene>
    <name evidence="2" type="ORF">SDC9_24403</name>
</gene>
<reference evidence="2" key="1">
    <citation type="submission" date="2019-08" db="EMBL/GenBank/DDBJ databases">
        <authorList>
            <person name="Kucharzyk K."/>
            <person name="Murdoch R.W."/>
            <person name="Higgins S."/>
            <person name="Loffler F."/>
        </authorList>
    </citation>
    <scope>NUCLEOTIDE SEQUENCE</scope>
</reference>
<proteinExistence type="predicted"/>
<dbReference type="NCBIfam" id="TIGR04183">
    <property type="entry name" value="Por_Secre_tail"/>
    <property type="match status" value="1"/>
</dbReference>
<dbReference type="Gene3D" id="2.60.40.10">
    <property type="entry name" value="Immunoglobulins"/>
    <property type="match status" value="1"/>
</dbReference>
<comment type="caution">
    <text evidence="2">The sequence shown here is derived from an EMBL/GenBank/DDBJ whole genome shotgun (WGS) entry which is preliminary data.</text>
</comment>
<dbReference type="Pfam" id="PF18962">
    <property type="entry name" value="Por_Secre_tail"/>
    <property type="match status" value="1"/>
</dbReference>
<organism evidence="2">
    <name type="scientific">bioreactor metagenome</name>
    <dbReference type="NCBI Taxonomy" id="1076179"/>
    <lineage>
        <taxon>unclassified sequences</taxon>
        <taxon>metagenomes</taxon>
        <taxon>ecological metagenomes</taxon>
    </lineage>
</organism>
<dbReference type="EMBL" id="VSSQ01000117">
    <property type="protein sequence ID" value="MPL78534.1"/>
    <property type="molecule type" value="Genomic_DNA"/>
</dbReference>
<evidence type="ECO:0000259" key="1">
    <source>
        <dbReference type="Pfam" id="PF18962"/>
    </source>
</evidence>
<dbReference type="AlphaFoldDB" id="A0A644UHW9"/>